<evidence type="ECO:0000256" key="1">
    <source>
        <dbReference type="SAM" id="MobiDB-lite"/>
    </source>
</evidence>
<dbReference type="EMBL" id="QJJQ01000002">
    <property type="protein sequence ID" value="PXW89533.1"/>
    <property type="molecule type" value="Genomic_DNA"/>
</dbReference>
<dbReference type="SUPFAM" id="SSF160214">
    <property type="entry name" value="FlaG-like"/>
    <property type="match status" value="1"/>
</dbReference>
<dbReference type="PANTHER" id="PTHR37166">
    <property type="entry name" value="PROTEIN FLAG"/>
    <property type="match status" value="1"/>
</dbReference>
<evidence type="ECO:0000313" key="2">
    <source>
        <dbReference type="EMBL" id="PXW89533.1"/>
    </source>
</evidence>
<keyword evidence="2" id="KW-0969">Cilium</keyword>
<name>A0A2V3W596_9BACI</name>
<dbReference type="Proteomes" id="UP000247978">
    <property type="component" value="Unassembled WGS sequence"/>
</dbReference>
<feature type="compositionally biased region" description="Polar residues" evidence="1">
    <location>
        <begin position="22"/>
        <end position="33"/>
    </location>
</feature>
<accession>A0A2V3W596</accession>
<protein>
    <submittedName>
        <fullName evidence="2">Flagellar protein FlaG</fullName>
    </submittedName>
</protein>
<keyword evidence="3" id="KW-1185">Reference proteome</keyword>
<evidence type="ECO:0000313" key="3">
    <source>
        <dbReference type="Proteomes" id="UP000247978"/>
    </source>
</evidence>
<reference evidence="2 3" key="1">
    <citation type="submission" date="2018-05" db="EMBL/GenBank/DDBJ databases">
        <title>Genomic Encyclopedia of Type Strains, Phase IV (KMG-IV): sequencing the most valuable type-strain genomes for metagenomic binning, comparative biology and taxonomic classification.</title>
        <authorList>
            <person name="Goeker M."/>
        </authorList>
    </citation>
    <scope>NUCLEOTIDE SEQUENCE [LARGE SCALE GENOMIC DNA]</scope>
    <source>
        <strain evidence="2 3">DSM 28556</strain>
    </source>
</reference>
<sequence>MNVSNIQNSVPAIQKKSELTPDRTQQQAKNNLSSEHKEINNGKEVSKQEVKSTVEKLNDFVDPVRTNLKFVFHEDLHEYYVTVINPLTNEVIREIPPKKMLDMYAAMTEYMGLLVDEKI</sequence>
<feature type="compositionally biased region" description="Basic and acidic residues" evidence="1">
    <location>
        <begin position="34"/>
        <end position="49"/>
    </location>
</feature>
<keyword evidence="2" id="KW-0282">Flagellum</keyword>
<dbReference type="InterPro" id="IPR005186">
    <property type="entry name" value="FlaG"/>
</dbReference>
<feature type="compositionally biased region" description="Polar residues" evidence="1">
    <location>
        <begin position="1"/>
        <end position="11"/>
    </location>
</feature>
<dbReference type="InterPro" id="IPR035924">
    <property type="entry name" value="FlaG-like_sf"/>
</dbReference>
<dbReference type="NCBIfam" id="NF005834">
    <property type="entry name" value="PRK07738.1"/>
    <property type="match status" value="1"/>
</dbReference>
<comment type="caution">
    <text evidence="2">The sequence shown here is derived from an EMBL/GenBank/DDBJ whole genome shotgun (WGS) entry which is preliminary data.</text>
</comment>
<organism evidence="2 3">
    <name type="scientific">Pseudogracilibacillus auburnensis</name>
    <dbReference type="NCBI Taxonomy" id="1494959"/>
    <lineage>
        <taxon>Bacteria</taxon>
        <taxon>Bacillati</taxon>
        <taxon>Bacillota</taxon>
        <taxon>Bacilli</taxon>
        <taxon>Bacillales</taxon>
        <taxon>Bacillaceae</taxon>
        <taxon>Pseudogracilibacillus</taxon>
    </lineage>
</organism>
<dbReference type="Pfam" id="PF03646">
    <property type="entry name" value="FlaG"/>
    <property type="match status" value="1"/>
</dbReference>
<proteinExistence type="predicted"/>
<keyword evidence="2" id="KW-0966">Cell projection</keyword>
<feature type="region of interest" description="Disordered" evidence="1">
    <location>
        <begin position="1"/>
        <end position="49"/>
    </location>
</feature>
<dbReference type="Gene3D" id="3.30.160.170">
    <property type="entry name" value="FlaG-like"/>
    <property type="match status" value="1"/>
</dbReference>
<dbReference type="RefSeq" id="WP_244916427.1">
    <property type="nucleotide sequence ID" value="NZ_JADIJL010000001.1"/>
</dbReference>
<dbReference type="PANTHER" id="PTHR37166:SF1">
    <property type="entry name" value="PROTEIN FLAG"/>
    <property type="match status" value="1"/>
</dbReference>
<gene>
    <name evidence="2" type="ORF">DFR56_102311</name>
</gene>
<dbReference type="AlphaFoldDB" id="A0A2V3W596"/>